<dbReference type="PANTHER" id="PTHR33706">
    <property type="entry name" value="MORN VARIANT REPEAT PROTEIN"/>
    <property type="match status" value="1"/>
</dbReference>
<dbReference type="AlphaFoldDB" id="A0A8S1XC35"/>
<protein>
    <submittedName>
        <fullName evidence="1">Uncharacterized protein</fullName>
    </submittedName>
</protein>
<dbReference type="OrthoDB" id="10389684at2759"/>
<name>A0A8S1XC35_PAROT</name>
<dbReference type="PANTHER" id="PTHR33706:SF1">
    <property type="entry name" value="TPR REPEAT PROTEIN"/>
    <property type="match status" value="1"/>
</dbReference>
<reference evidence="1" key="1">
    <citation type="submission" date="2021-01" db="EMBL/GenBank/DDBJ databases">
        <authorList>
            <consortium name="Genoscope - CEA"/>
            <person name="William W."/>
        </authorList>
    </citation>
    <scope>NUCLEOTIDE SEQUENCE</scope>
</reference>
<sequence>MGINCSNDSKKMKSDDIDQIDQSKAINYDVYNDNQINEGANQAALSQKYGNSKYQIQVDEEQNIRCKLDGQIMEIDQKTDLFQSPENMANLEQEVGGYYLNKGKKNGLQHQQQNSSQAQILEFGEYHNDRKIGAWKSIYNNNQIAGGYYNEDGNKNGMWIDISEGFYDLKQVVYSGEYKNGKKVGTWNTLWREKGTQNFSMIGGGEYDDNEEQDSIKIGMWNELDDQFKLGFQVIFTGEYHNGQKVGRWDILWRDEGRQPFQQIGGGQYNFNDEKGSHKIGRWIELSDAFKSDSQVTYNGPYKNGQKTGRWDIFWREETRSPFQLIGGGQYEDDEEKGSRKIGIWIELRDRFKQDSQVTYKGQYRCGQKIGRWDICYKEQIFGGGEYDVKNNGCSCKIGNWIDLSDEFREYSQVTYQGKYNQGEKIGQWDIYYKFYNDGWKNEKIGGGSYENNENGCSLKTGKWVELSEGFRDFYQITYQGEYYKGKKIGIWLEKDLKKKNVK</sequence>
<dbReference type="OMA" id="GIWIELR"/>
<gene>
    <name evidence="1" type="ORF">POCTA_138.1.T1160202</name>
</gene>
<dbReference type="EMBL" id="CAJJDP010000116">
    <property type="protein sequence ID" value="CAD8198413.1"/>
    <property type="molecule type" value="Genomic_DNA"/>
</dbReference>
<proteinExistence type="predicted"/>
<comment type="caution">
    <text evidence="1">The sequence shown here is derived from an EMBL/GenBank/DDBJ whole genome shotgun (WGS) entry which is preliminary data.</text>
</comment>
<dbReference type="Proteomes" id="UP000683925">
    <property type="component" value="Unassembled WGS sequence"/>
</dbReference>
<keyword evidence="2" id="KW-1185">Reference proteome</keyword>
<accession>A0A8S1XC35</accession>
<organism evidence="1 2">
    <name type="scientific">Paramecium octaurelia</name>
    <dbReference type="NCBI Taxonomy" id="43137"/>
    <lineage>
        <taxon>Eukaryota</taxon>
        <taxon>Sar</taxon>
        <taxon>Alveolata</taxon>
        <taxon>Ciliophora</taxon>
        <taxon>Intramacronucleata</taxon>
        <taxon>Oligohymenophorea</taxon>
        <taxon>Peniculida</taxon>
        <taxon>Parameciidae</taxon>
        <taxon>Paramecium</taxon>
    </lineage>
</organism>
<evidence type="ECO:0000313" key="1">
    <source>
        <dbReference type="EMBL" id="CAD8198413.1"/>
    </source>
</evidence>
<evidence type="ECO:0000313" key="2">
    <source>
        <dbReference type="Proteomes" id="UP000683925"/>
    </source>
</evidence>